<protein>
    <recommendedName>
        <fullName evidence="3">DUF4287 domain-containing protein</fullName>
    </recommendedName>
</protein>
<reference evidence="1 2" key="1">
    <citation type="submission" date="2018-10" db="EMBL/GenBank/DDBJ databases">
        <title>Kocuria sp. M5W7-7, whole genome shotgun sequence.</title>
        <authorList>
            <person name="Tuo L."/>
        </authorList>
    </citation>
    <scope>NUCLEOTIDE SEQUENCE [LARGE SCALE GENOMIC DNA]</scope>
    <source>
        <strain evidence="1 2">M5W7-7</strain>
    </source>
</reference>
<dbReference type="Proteomes" id="UP000270616">
    <property type="component" value="Unassembled WGS sequence"/>
</dbReference>
<evidence type="ECO:0008006" key="3">
    <source>
        <dbReference type="Google" id="ProtNLM"/>
    </source>
</evidence>
<sequence>MSARGADPGRAPAITQATGVEWGRWAEILDGAGGADLPHKELAQAAHAAMPAAVDNAGWWAQSVAVAYEQWIGRRIPGQAHDGTFQVSATRTMPGTMREVFDRWCELTGDLTELDGLTVTDGPRTSGTDKRLHWGVTLADGSRGNVDVSPKSADKTLVAASQVNLTNPDDVERWRAFWKGRIKEL</sequence>
<dbReference type="AlphaFoldDB" id="A0A3N3ZV49"/>
<organism evidence="1 2">
    <name type="scientific">Kocuria soli</name>
    <dbReference type="NCBI Taxonomy" id="2485125"/>
    <lineage>
        <taxon>Bacteria</taxon>
        <taxon>Bacillati</taxon>
        <taxon>Actinomycetota</taxon>
        <taxon>Actinomycetes</taxon>
        <taxon>Micrococcales</taxon>
        <taxon>Micrococcaceae</taxon>
        <taxon>Kocuria</taxon>
    </lineage>
</organism>
<name>A0A3N3ZV49_9MICC</name>
<dbReference type="RefSeq" id="WP_123824460.1">
    <property type="nucleotide sequence ID" value="NZ_RKMF01000003.1"/>
</dbReference>
<dbReference type="EMBL" id="RKMF01000003">
    <property type="protein sequence ID" value="ROZ64359.1"/>
    <property type="molecule type" value="Genomic_DNA"/>
</dbReference>
<keyword evidence="2" id="KW-1185">Reference proteome</keyword>
<accession>A0A3N3ZV49</accession>
<evidence type="ECO:0000313" key="1">
    <source>
        <dbReference type="EMBL" id="ROZ64359.1"/>
    </source>
</evidence>
<dbReference type="OrthoDB" id="3837807at2"/>
<comment type="caution">
    <text evidence="1">The sequence shown here is derived from an EMBL/GenBank/DDBJ whole genome shotgun (WGS) entry which is preliminary data.</text>
</comment>
<evidence type="ECO:0000313" key="2">
    <source>
        <dbReference type="Proteomes" id="UP000270616"/>
    </source>
</evidence>
<proteinExistence type="predicted"/>
<gene>
    <name evidence="1" type="ORF">EDL96_03660</name>
</gene>